<evidence type="ECO:0000313" key="1">
    <source>
        <dbReference type="EMBL" id="STV26457.1"/>
    </source>
</evidence>
<sequence>MPATVIRPLLICDASVVPAASVPGQPATPTARVAPSGRNKIQMGTQCCQRGLGAERADDDVVACSHDVRQRRCDIRVSGPAGHSNDGSRRTGCSGLRTQADIVAGRTFVLRGQGQDTSRHCGSNGQLRLIIDRSFHLCSDFSCGICALTATSTRVLPIHRLTTPCELAGPVMVSVPAAATPALASLTPITVRSR</sequence>
<gene>
    <name evidence="1" type="ORF">NCTC10313_06489</name>
</gene>
<name>A0A378B0F2_KLEPO</name>
<organism evidence="1 2">
    <name type="scientific">Klebsiella pneumoniae subsp. ozaenae</name>
    <dbReference type="NCBI Taxonomy" id="574"/>
    <lineage>
        <taxon>Bacteria</taxon>
        <taxon>Pseudomonadati</taxon>
        <taxon>Pseudomonadota</taxon>
        <taxon>Gammaproteobacteria</taxon>
        <taxon>Enterobacterales</taxon>
        <taxon>Enterobacteriaceae</taxon>
        <taxon>Klebsiella/Raoultella group</taxon>
        <taxon>Klebsiella</taxon>
        <taxon>Klebsiella pneumoniae complex</taxon>
    </lineage>
</organism>
<reference evidence="1 2" key="1">
    <citation type="submission" date="2018-06" db="EMBL/GenBank/DDBJ databases">
        <authorList>
            <consortium name="Pathogen Informatics"/>
            <person name="Doyle S."/>
        </authorList>
    </citation>
    <scope>NUCLEOTIDE SEQUENCE [LARGE SCALE GENOMIC DNA]</scope>
    <source>
        <strain evidence="1 2">NCTC10313</strain>
    </source>
</reference>
<dbReference type="Proteomes" id="UP000254487">
    <property type="component" value="Unassembled WGS sequence"/>
</dbReference>
<accession>A0A378B0F2</accession>
<dbReference type="EMBL" id="UGLW01000003">
    <property type="protein sequence ID" value="STV26457.1"/>
    <property type="molecule type" value="Genomic_DNA"/>
</dbReference>
<dbReference type="AlphaFoldDB" id="A0A378B0F2"/>
<proteinExistence type="predicted"/>
<evidence type="ECO:0000313" key="2">
    <source>
        <dbReference type="Proteomes" id="UP000254487"/>
    </source>
</evidence>
<protein>
    <submittedName>
        <fullName evidence="1">Uncharacterized protein</fullName>
    </submittedName>
</protein>